<name>A0AC34RQH2_9BILA</name>
<evidence type="ECO:0000313" key="2">
    <source>
        <dbReference type="WBParaSite" id="JU765_v2.g926.t1"/>
    </source>
</evidence>
<proteinExistence type="predicted"/>
<protein>
    <submittedName>
        <fullName evidence="2">Uncharacterized protein</fullName>
    </submittedName>
</protein>
<accession>A0AC34RQH2</accession>
<dbReference type="WBParaSite" id="JU765_v2.g926.t1">
    <property type="protein sequence ID" value="JU765_v2.g926.t1"/>
    <property type="gene ID" value="JU765_v2.g926"/>
</dbReference>
<dbReference type="Proteomes" id="UP000887576">
    <property type="component" value="Unplaced"/>
</dbReference>
<reference evidence="2" key="1">
    <citation type="submission" date="2022-11" db="UniProtKB">
        <authorList>
            <consortium name="WormBaseParasite"/>
        </authorList>
    </citation>
    <scope>IDENTIFICATION</scope>
</reference>
<sequence length="285" mass="30964">MPQGLIRIDNSTLRPMSRTENPNAVVLPRITLPGDSYLHELSTLSRSRGAIPSALQPSASVAPAAPPAVVTDPMRGSIQPALMANPEPETNWSDVLHNIQEIGISRFLYIIKKYPAVILIVLGAWLVWGRGYQTELLRDVEKNMGITGMVSGAVAAAGVIFASQHHSYDKNAAVFQTALRMFISVVNGLTAVALIVFATVAVSNVHGEKETKTPPNPQFSVNERTAIASVMIGVGLLLTIFAVMSLLFGWQALSKINDEDKRIKNIKRRRQAAAYSNTAAYIDDY</sequence>
<organism evidence="1 2">
    <name type="scientific">Panagrolaimus sp. JU765</name>
    <dbReference type="NCBI Taxonomy" id="591449"/>
    <lineage>
        <taxon>Eukaryota</taxon>
        <taxon>Metazoa</taxon>
        <taxon>Ecdysozoa</taxon>
        <taxon>Nematoda</taxon>
        <taxon>Chromadorea</taxon>
        <taxon>Rhabditida</taxon>
        <taxon>Tylenchina</taxon>
        <taxon>Panagrolaimomorpha</taxon>
        <taxon>Panagrolaimoidea</taxon>
        <taxon>Panagrolaimidae</taxon>
        <taxon>Panagrolaimus</taxon>
    </lineage>
</organism>
<evidence type="ECO:0000313" key="1">
    <source>
        <dbReference type="Proteomes" id="UP000887576"/>
    </source>
</evidence>